<evidence type="ECO:0000313" key="3">
    <source>
        <dbReference type="Proteomes" id="UP001178507"/>
    </source>
</evidence>
<dbReference type="Proteomes" id="UP001178507">
    <property type="component" value="Unassembled WGS sequence"/>
</dbReference>
<feature type="region of interest" description="Disordered" evidence="1">
    <location>
        <begin position="1"/>
        <end position="104"/>
    </location>
</feature>
<organism evidence="2 3">
    <name type="scientific">Effrenium voratum</name>
    <dbReference type="NCBI Taxonomy" id="2562239"/>
    <lineage>
        <taxon>Eukaryota</taxon>
        <taxon>Sar</taxon>
        <taxon>Alveolata</taxon>
        <taxon>Dinophyceae</taxon>
        <taxon>Suessiales</taxon>
        <taxon>Symbiodiniaceae</taxon>
        <taxon>Effrenium</taxon>
    </lineage>
</organism>
<feature type="compositionally biased region" description="Low complexity" evidence="1">
    <location>
        <begin position="88"/>
        <end position="104"/>
    </location>
</feature>
<feature type="compositionally biased region" description="Basic and acidic residues" evidence="1">
    <location>
        <begin position="13"/>
        <end position="30"/>
    </location>
</feature>
<proteinExistence type="predicted"/>
<gene>
    <name evidence="2" type="ORF">EVOR1521_LOCUS23600</name>
</gene>
<comment type="caution">
    <text evidence="2">The sequence shown here is derived from an EMBL/GenBank/DDBJ whole genome shotgun (WGS) entry which is preliminary data.</text>
</comment>
<protein>
    <submittedName>
        <fullName evidence="2">Uncharacterized protein</fullName>
    </submittedName>
</protein>
<accession>A0AA36J6Y1</accession>
<feature type="compositionally biased region" description="Basic and acidic residues" evidence="1">
    <location>
        <begin position="63"/>
        <end position="87"/>
    </location>
</feature>
<sequence length="104" mass="10765">MATAKPALPGRLNEIKTVDADQKVWAESKARQTYRKSVLAAQSSKGSSDSEDAPAPARGSSSKGKEATEASPEEGSKSRGSSREEAAPRLSTASRTRSPSASGS</sequence>
<keyword evidence="3" id="KW-1185">Reference proteome</keyword>
<reference evidence="2" key="1">
    <citation type="submission" date="2023-08" db="EMBL/GenBank/DDBJ databases">
        <authorList>
            <person name="Chen Y."/>
            <person name="Shah S."/>
            <person name="Dougan E. K."/>
            <person name="Thang M."/>
            <person name="Chan C."/>
        </authorList>
    </citation>
    <scope>NUCLEOTIDE SEQUENCE</scope>
</reference>
<evidence type="ECO:0000313" key="2">
    <source>
        <dbReference type="EMBL" id="CAJ1400214.1"/>
    </source>
</evidence>
<evidence type="ECO:0000256" key="1">
    <source>
        <dbReference type="SAM" id="MobiDB-lite"/>
    </source>
</evidence>
<dbReference type="AlphaFoldDB" id="A0AA36J6Y1"/>
<dbReference type="EMBL" id="CAUJNA010003363">
    <property type="protein sequence ID" value="CAJ1400214.1"/>
    <property type="molecule type" value="Genomic_DNA"/>
</dbReference>
<name>A0AA36J6Y1_9DINO</name>